<feature type="transmembrane region" description="Helical" evidence="1">
    <location>
        <begin position="55"/>
        <end position="80"/>
    </location>
</feature>
<protein>
    <submittedName>
        <fullName evidence="2">Uncharacterized protein</fullName>
    </submittedName>
</protein>
<evidence type="ECO:0000256" key="1">
    <source>
        <dbReference type="SAM" id="Phobius"/>
    </source>
</evidence>
<dbReference type="AlphaFoldDB" id="A0A131YBK4"/>
<sequence>MWWCLQCFCRVLFYVRKNVVSDFRKCVSVYVCVWHVASISDCIQSFYLFTSGYVLTRFICVCAFFHGSMSVLLGVCCIFFSI</sequence>
<keyword evidence="1" id="KW-0472">Membrane</keyword>
<reference evidence="2" key="1">
    <citation type="journal article" date="2016" name="Ticks Tick Borne Dis.">
        <title>De novo assembly and annotation of the salivary gland transcriptome of Rhipicephalus appendiculatus male and female ticks during blood feeding.</title>
        <authorList>
            <person name="de Castro M.H."/>
            <person name="de Klerk D."/>
            <person name="Pienaar R."/>
            <person name="Latif A.A."/>
            <person name="Rees D.J."/>
            <person name="Mans B.J."/>
        </authorList>
    </citation>
    <scope>NUCLEOTIDE SEQUENCE</scope>
    <source>
        <tissue evidence="2">Salivary glands</tissue>
    </source>
</reference>
<accession>A0A131YBK4</accession>
<feature type="transmembrane region" description="Helical" evidence="1">
    <location>
        <begin position="27"/>
        <end position="49"/>
    </location>
</feature>
<evidence type="ECO:0000313" key="2">
    <source>
        <dbReference type="EMBL" id="JAP76743.1"/>
    </source>
</evidence>
<name>A0A131YBK4_RHIAP</name>
<proteinExistence type="predicted"/>
<keyword evidence="1" id="KW-1133">Transmembrane helix</keyword>
<organism evidence="2">
    <name type="scientific">Rhipicephalus appendiculatus</name>
    <name type="common">Brown ear tick</name>
    <dbReference type="NCBI Taxonomy" id="34631"/>
    <lineage>
        <taxon>Eukaryota</taxon>
        <taxon>Metazoa</taxon>
        <taxon>Ecdysozoa</taxon>
        <taxon>Arthropoda</taxon>
        <taxon>Chelicerata</taxon>
        <taxon>Arachnida</taxon>
        <taxon>Acari</taxon>
        <taxon>Parasitiformes</taxon>
        <taxon>Ixodida</taxon>
        <taxon>Ixodoidea</taxon>
        <taxon>Ixodidae</taxon>
        <taxon>Rhipicephalinae</taxon>
        <taxon>Rhipicephalus</taxon>
        <taxon>Rhipicephalus</taxon>
    </lineage>
</organism>
<keyword evidence="1" id="KW-0812">Transmembrane</keyword>
<dbReference type="EMBL" id="GEDV01011814">
    <property type="protein sequence ID" value="JAP76743.1"/>
    <property type="molecule type" value="Transcribed_RNA"/>
</dbReference>